<sequence length="324" mass="34617">MRKTIHYQLICLITLLLMIAVSLAYLSFGHTDYALTTVLATLLGQSSQGYFTIKLLKMPQIMVGILAGMAFGIGGNLFQRLFHNPLASPDILGISTSASIGAMIGIMFFQLSGLSLSLLALISSLLGAFLIFYLGRGSSSKMILSGIALQFMGNALISWMQVLGNDYNLASAMRFLTGSLNDANSSDAIILLIVILIVGLLIKIFSRDFELLKLGEELPLVLGQNKTQKRMFFLSLGVLLVAFATAITGPIASVAFIAGPISAKITTNHKSNMLLSGLIGALIVIFAQLLAANVLPYRYPVGVVTALLGAPYLIILLIRQKGAS</sequence>
<keyword evidence="7 8" id="KW-0472">Membrane</keyword>
<feature type="transmembrane region" description="Helical" evidence="8">
    <location>
        <begin position="60"/>
        <end position="79"/>
    </location>
</feature>
<name>A0A3G9J7R4_9FIRM</name>
<dbReference type="RefSeq" id="WP_125119455.1">
    <property type="nucleotide sequence ID" value="NZ_AP019309.1"/>
</dbReference>
<accession>A0A3G9J7R4</accession>
<dbReference type="EMBL" id="AP019309">
    <property type="protein sequence ID" value="BBH26612.1"/>
    <property type="molecule type" value="Genomic_DNA"/>
</dbReference>
<keyword evidence="6 8" id="KW-1133">Transmembrane helix</keyword>
<dbReference type="AlphaFoldDB" id="A0A3G9J7R4"/>
<comment type="similarity">
    <text evidence="2">Belongs to the binding-protein-dependent transport system permease family. FecCD subfamily.</text>
</comment>
<comment type="subcellular location">
    <subcellularLocation>
        <location evidence="1">Cell membrane</location>
        <topology evidence="1">Multi-pass membrane protein</topology>
    </subcellularLocation>
</comment>
<dbReference type="OrthoDB" id="9792889at2"/>
<dbReference type="KEGG" id="ebm:SG0102_15460"/>
<evidence type="ECO:0000256" key="4">
    <source>
        <dbReference type="ARBA" id="ARBA00022475"/>
    </source>
</evidence>
<reference evidence="9 10" key="1">
    <citation type="submission" date="2018-11" db="EMBL/GenBank/DDBJ databases">
        <title>Novel Erysipelotrichaceae bacterium isolated from small intestine of a swine.</title>
        <authorList>
            <person name="Kim J.S."/>
            <person name="Choe H."/>
            <person name="Lee Y.R."/>
            <person name="Kim K.M."/>
            <person name="Park D.S."/>
        </authorList>
    </citation>
    <scope>NUCLEOTIDE SEQUENCE [LARGE SCALE GENOMIC DNA]</scope>
    <source>
        <strain evidence="9 10">SG0102</strain>
    </source>
</reference>
<keyword evidence="10" id="KW-1185">Reference proteome</keyword>
<feature type="transmembrane region" description="Helical" evidence="8">
    <location>
        <begin position="297"/>
        <end position="318"/>
    </location>
</feature>
<evidence type="ECO:0000256" key="2">
    <source>
        <dbReference type="ARBA" id="ARBA00007935"/>
    </source>
</evidence>
<dbReference type="GO" id="GO:0033214">
    <property type="term" value="P:siderophore-iron import into cell"/>
    <property type="evidence" value="ECO:0007669"/>
    <property type="project" value="TreeGrafter"/>
</dbReference>
<protein>
    <submittedName>
        <fullName evidence="9">ABC transporter permease</fullName>
    </submittedName>
</protein>
<dbReference type="PANTHER" id="PTHR30472">
    <property type="entry name" value="FERRIC ENTEROBACTIN TRANSPORT SYSTEM PERMEASE PROTEIN"/>
    <property type="match status" value="1"/>
</dbReference>
<dbReference type="PANTHER" id="PTHR30472:SF24">
    <property type="entry name" value="FERRIC ENTEROBACTIN TRANSPORT SYSTEM PERMEASE PROTEIN FEPG"/>
    <property type="match status" value="1"/>
</dbReference>
<dbReference type="InParanoid" id="A0A3G9J7R4"/>
<keyword evidence="5 8" id="KW-0812">Transmembrane</keyword>
<evidence type="ECO:0000256" key="3">
    <source>
        <dbReference type="ARBA" id="ARBA00022448"/>
    </source>
</evidence>
<dbReference type="GO" id="GO:0022857">
    <property type="term" value="F:transmembrane transporter activity"/>
    <property type="evidence" value="ECO:0007669"/>
    <property type="project" value="InterPro"/>
</dbReference>
<organism evidence="9 10">
    <name type="scientific">Intestinibaculum porci</name>
    <dbReference type="NCBI Taxonomy" id="2487118"/>
    <lineage>
        <taxon>Bacteria</taxon>
        <taxon>Bacillati</taxon>
        <taxon>Bacillota</taxon>
        <taxon>Erysipelotrichia</taxon>
        <taxon>Erysipelotrichales</taxon>
        <taxon>Erysipelotrichaceae</taxon>
        <taxon>Intestinibaculum</taxon>
    </lineage>
</organism>
<gene>
    <name evidence="9" type="ORF">SG0102_15460</name>
</gene>
<evidence type="ECO:0000256" key="8">
    <source>
        <dbReference type="SAM" id="Phobius"/>
    </source>
</evidence>
<keyword evidence="3" id="KW-0813">Transport</keyword>
<evidence type="ECO:0000256" key="6">
    <source>
        <dbReference type="ARBA" id="ARBA00022989"/>
    </source>
</evidence>
<feature type="transmembrane region" description="Helical" evidence="8">
    <location>
        <begin position="232"/>
        <end position="261"/>
    </location>
</feature>
<evidence type="ECO:0000256" key="1">
    <source>
        <dbReference type="ARBA" id="ARBA00004651"/>
    </source>
</evidence>
<dbReference type="InterPro" id="IPR000522">
    <property type="entry name" value="ABC_transptr_permease_BtuC"/>
</dbReference>
<keyword evidence="4" id="KW-1003">Cell membrane</keyword>
<dbReference type="SUPFAM" id="SSF81345">
    <property type="entry name" value="ABC transporter involved in vitamin B12 uptake, BtuC"/>
    <property type="match status" value="1"/>
</dbReference>
<dbReference type="Proteomes" id="UP000268059">
    <property type="component" value="Chromosome"/>
</dbReference>
<feature type="transmembrane region" description="Helical" evidence="8">
    <location>
        <begin position="273"/>
        <end position="291"/>
    </location>
</feature>
<dbReference type="Pfam" id="PF01032">
    <property type="entry name" value="FecCD"/>
    <property type="match status" value="1"/>
</dbReference>
<feature type="transmembrane region" description="Helical" evidence="8">
    <location>
        <begin position="188"/>
        <end position="206"/>
    </location>
</feature>
<dbReference type="Gene3D" id="1.10.3470.10">
    <property type="entry name" value="ABC transporter involved in vitamin B12 uptake, BtuC"/>
    <property type="match status" value="1"/>
</dbReference>
<dbReference type="InterPro" id="IPR037294">
    <property type="entry name" value="ABC_BtuC-like"/>
</dbReference>
<feature type="transmembrane region" description="Helical" evidence="8">
    <location>
        <begin position="116"/>
        <end position="135"/>
    </location>
</feature>
<proteinExistence type="inferred from homology"/>
<evidence type="ECO:0000313" key="9">
    <source>
        <dbReference type="EMBL" id="BBH26612.1"/>
    </source>
</evidence>
<evidence type="ECO:0000256" key="5">
    <source>
        <dbReference type="ARBA" id="ARBA00022692"/>
    </source>
</evidence>
<evidence type="ECO:0000256" key="7">
    <source>
        <dbReference type="ARBA" id="ARBA00023136"/>
    </source>
</evidence>
<feature type="transmembrane region" description="Helical" evidence="8">
    <location>
        <begin position="7"/>
        <end position="27"/>
    </location>
</feature>
<feature type="transmembrane region" description="Helical" evidence="8">
    <location>
        <begin position="91"/>
        <end position="109"/>
    </location>
</feature>
<dbReference type="GO" id="GO:0005886">
    <property type="term" value="C:plasma membrane"/>
    <property type="evidence" value="ECO:0007669"/>
    <property type="project" value="UniProtKB-SubCell"/>
</dbReference>
<dbReference type="CDD" id="cd06550">
    <property type="entry name" value="TM_ABC_iron-siderophores_like"/>
    <property type="match status" value="1"/>
</dbReference>
<evidence type="ECO:0000313" key="10">
    <source>
        <dbReference type="Proteomes" id="UP000268059"/>
    </source>
</evidence>
<feature type="transmembrane region" description="Helical" evidence="8">
    <location>
        <begin position="147"/>
        <end position="167"/>
    </location>
</feature>